<dbReference type="RefSeq" id="WP_042823485.1">
    <property type="nucleotide sequence ID" value="NZ_CP053649.1"/>
</dbReference>
<dbReference type="STRING" id="325777.GW15_0214975"/>
<dbReference type="EMBL" id="JPHD02000104">
    <property type="protein sequence ID" value="KGE51418.1"/>
    <property type="molecule type" value="Genomic_DNA"/>
</dbReference>
<comment type="caution">
    <text evidence="1">The sequence shown here is derived from an EMBL/GenBank/DDBJ whole genome shotgun (WGS) entry which is preliminary data.</text>
</comment>
<dbReference type="GeneID" id="58004080"/>
<gene>
    <name evidence="1" type="ORF">GW15_0214975</name>
</gene>
<proteinExistence type="predicted"/>
<evidence type="ECO:0000313" key="2">
    <source>
        <dbReference type="Proteomes" id="UP000028012"/>
    </source>
</evidence>
<evidence type="ECO:0000313" key="1">
    <source>
        <dbReference type="EMBL" id="KGE51418.1"/>
    </source>
</evidence>
<protein>
    <submittedName>
        <fullName evidence="1">Membrane protein</fullName>
    </submittedName>
</protein>
<reference evidence="1 2" key="1">
    <citation type="submission" date="2014-09" db="EMBL/GenBank/DDBJ databases">
        <title>A draft genome sequence for Xanthomonas axonopodis pv. vasculorum NCPPB 900.</title>
        <authorList>
            <person name="Harrison J."/>
            <person name="Studholme D.J."/>
        </authorList>
    </citation>
    <scope>NUCLEOTIDE SEQUENCE [LARGE SCALE GENOMIC DNA]</scope>
    <source>
        <strain evidence="1 2">NCPPB 900</strain>
    </source>
</reference>
<dbReference type="eggNOG" id="ENOG5030T98">
    <property type="taxonomic scope" value="Bacteria"/>
</dbReference>
<organism evidence="1 2">
    <name type="scientific">Xanthomonas axonopodis pv. vasculorum</name>
    <dbReference type="NCBI Taxonomy" id="325777"/>
    <lineage>
        <taxon>Bacteria</taxon>
        <taxon>Pseudomonadati</taxon>
        <taxon>Pseudomonadota</taxon>
        <taxon>Gammaproteobacteria</taxon>
        <taxon>Lysobacterales</taxon>
        <taxon>Lysobacteraceae</taxon>
        <taxon>Xanthomonas</taxon>
    </lineage>
</organism>
<dbReference type="Proteomes" id="UP000028012">
    <property type="component" value="Unassembled WGS sequence"/>
</dbReference>
<dbReference type="HOGENOM" id="CLU_2424744_0_0_6"/>
<dbReference type="AlphaFoldDB" id="A0A098PXV2"/>
<name>A0A098PXV2_9XANT</name>
<sequence>MTIMVPLVVALSGLPALAIAASIGADDDDRARGLGLRWALISLVILVGAACLYWADNNRAGIYAVVIGMLIGVNALIVSMVMHLRRHGSRRDAE</sequence>
<accession>A0A098PXV2</accession>